<feature type="transmembrane region" description="Helical" evidence="1">
    <location>
        <begin position="6"/>
        <end position="23"/>
    </location>
</feature>
<keyword evidence="3" id="KW-1185">Reference proteome</keyword>
<proteinExistence type="predicted"/>
<sequence>MHVKKISYGGLISALVVLLLYTGNFTKSKIFFAALCSVFVGFLVELFGKGAIPLIAALNLLSFLLVPNPGYVSIFLVLSFYSFVRKKSLLYRLFYLNAGFFFLLIVAIRFFKVELPEVSPILYIPGIAGLQIAFLAYDYLYTRILDYLLHLVRERR</sequence>
<dbReference type="STRING" id="309803.CTN_0704"/>
<dbReference type="HOGENOM" id="CLU_1685747_0_0_0"/>
<evidence type="ECO:0000313" key="2">
    <source>
        <dbReference type="EMBL" id="ACM22880.1"/>
    </source>
</evidence>
<organism evidence="2 3">
    <name type="scientific">Thermotoga neapolitana (strain ATCC 49049 / DSM 4359 / NBRC 107923 / NS-E)</name>
    <dbReference type="NCBI Taxonomy" id="309803"/>
    <lineage>
        <taxon>Bacteria</taxon>
        <taxon>Thermotogati</taxon>
        <taxon>Thermotogota</taxon>
        <taxon>Thermotogae</taxon>
        <taxon>Thermotogales</taxon>
        <taxon>Thermotogaceae</taxon>
        <taxon>Thermotoga</taxon>
    </lineage>
</organism>
<keyword evidence="1" id="KW-0812">Transmembrane</keyword>
<dbReference type="Proteomes" id="UP000000445">
    <property type="component" value="Chromosome"/>
</dbReference>
<feature type="transmembrane region" description="Helical" evidence="1">
    <location>
        <begin position="54"/>
        <end position="81"/>
    </location>
</feature>
<keyword evidence="1" id="KW-1133">Transmembrane helix</keyword>
<keyword evidence="1" id="KW-0472">Membrane</keyword>
<evidence type="ECO:0000313" key="3">
    <source>
        <dbReference type="Proteomes" id="UP000000445"/>
    </source>
</evidence>
<name>B9K7E7_THENN</name>
<feature type="transmembrane region" description="Helical" evidence="1">
    <location>
        <begin position="30"/>
        <end position="48"/>
    </location>
</feature>
<reference evidence="2 3" key="1">
    <citation type="journal article" date="2009" name="Biosci. Biotechnol. Biochem.">
        <title>WeGAS: a web-based microbial genome annotation system.</title>
        <authorList>
            <person name="Lee D."/>
            <person name="Seo H."/>
            <person name="Park C."/>
            <person name="Park K."/>
        </authorList>
    </citation>
    <scope>NUCLEOTIDE SEQUENCE [LARGE SCALE GENOMIC DNA]</scope>
    <source>
        <strain evidence="3">ATCC 49049 / DSM 4359 / NBRC 107923 / NS-E</strain>
    </source>
</reference>
<evidence type="ECO:0000256" key="1">
    <source>
        <dbReference type="SAM" id="Phobius"/>
    </source>
</evidence>
<dbReference type="EMBL" id="CP000916">
    <property type="protein sequence ID" value="ACM22880.1"/>
    <property type="molecule type" value="Genomic_DNA"/>
</dbReference>
<feature type="transmembrane region" description="Helical" evidence="1">
    <location>
        <begin position="123"/>
        <end position="141"/>
    </location>
</feature>
<protein>
    <submittedName>
        <fullName evidence="2">Uncharacterized protein</fullName>
    </submittedName>
</protein>
<dbReference type="KEGG" id="tna:CTN_0704"/>
<feature type="transmembrane region" description="Helical" evidence="1">
    <location>
        <begin position="93"/>
        <end position="111"/>
    </location>
</feature>
<accession>B9K7E7</accession>
<dbReference type="AlphaFoldDB" id="B9K7E7"/>
<gene>
    <name evidence="2" type="ordered locus">CTN_0704</name>
</gene>